<sequence>MSKTMTQQSYDKILEAAKILCEYCENNACENCQVTRLTDDAYLDATEEGIIDDA</sequence>
<dbReference type="Proteomes" id="UP000095762">
    <property type="component" value="Unassembled WGS sequence"/>
</dbReference>
<dbReference type="RefSeq" id="WP_155513336.1">
    <property type="nucleotide sequence ID" value="NZ_CZBP01000001.1"/>
</dbReference>
<name>A0A174PFY7_9FIRM</name>
<evidence type="ECO:0000313" key="1">
    <source>
        <dbReference type="EMBL" id="CUP57987.1"/>
    </source>
</evidence>
<protein>
    <submittedName>
        <fullName evidence="1">Uncharacterized protein</fullName>
    </submittedName>
</protein>
<evidence type="ECO:0000313" key="2">
    <source>
        <dbReference type="Proteomes" id="UP000095762"/>
    </source>
</evidence>
<accession>A0A174PFY7</accession>
<organism evidence="1 2">
    <name type="scientific">Blautia obeum</name>
    <dbReference type="NCBI Taxonomy" id="40520"/>
    <lineage>
        <taxon>Bacteria</taxon>
        <taxon>Bacillati</taxon>
        <taxon>Bacillota</taxon>
        <taxon>Clostridia</taxon>
        <taxon>Lachnospirales</taxon>
        <taxon>Lachnospiraceae</taxon>
        <taxon>Blautia</taxon>
    </lineage>
</organism>
<reference evidence="1 2" key="1">
    <citation type="submission" date="2015-09" db="EMBL/GenBank/DDBJ databases">
        <authorList>
            <consortium name="Pathogen Informatics"/>
        </authorList>
    </citation>
    <scope>NUCLEOTIDE SEQUENCE [LARGE SCALE GENOMIC DNA]</scope>
    <source>
        <strain evidence="1 2">2789STDY5834957</strain>
    </source>
</reference>
<dbReference type="AlphaFoldDB" id="A0A174PFY7"/>
<proteinExistence type="predicted"/>
<gene>
    <name evidence="1" type="ORF">ERS852569_00043</name>
</gene>
<dbReference type="EMBL" id="CZBP01000001">
    <property type="protein sequence ID" value="CUP57987.1"/>
    <property type="molecule type" value="Genomic_DNA"/>
</dbReference>